<comment type="caution">
    <text evidence="1">The sequence shown here is derived from an EMBL/GenBank/DDBJ whole genome shotgun (WGS) entry which is preliminary data.</text>
</comment>
<evidence type="ECO:0000313" key="1">
    <source>
        <dbReference type="EMBL" id="RNF35771.1"/>
    </source>
</evidence>
<dbReference type="OrthoDB" id="9844986at2"/>
<dbReference type="EMBL" id="PXNQ02000002">
    <property type="protein sequence ID" value="RNF35771.1"/>
    <property type="molecule type" value="Genomic_DNA"/>
</dbReference>
<proteinExistence type="predicted"/>
<accession>A0A3R7NDT0</accession>
<dbReference type="RefSeq" id="WP_106690371.1">
    <property type="nucleotide sequence ID" value="NZ_PXNQ02000002.1"/>
</dbReference>
<keyword evidence="2" id="KW-1185">Reference proteome</keyword>
<protein>
    <submittedName>
        <fullName evidence="1">Uncharacterized protein</fullName>
    </submittedName>
</protein>
<sequence>MAKSLVILTGVIGVALVAGGGYWVKDRHGEDPSVAAENTLDADAAQTMDDAEDDYYLECRENLFRWYDSPSFQLQIVQEGQEGYITACKSIIEARDLGTDAEIEDCEHLLSTWNPSANRGTKTQVTTERLQYCENLLSR</sequence>
<name>A0A3R7NDT0_9RHOB</name>
<evidence type="ECO:0000313" key="2">
    <source>
        <dbReference type="Proteomes" id="UP000238137"/>
    </source>
</evidence>
<dbReference type="AlphaFoldDB" id="A0A3R7NDT0"/>
<gene>
    <name evidence="1" type="ORF">A7A09_005170</name>
</gene>
<dbReference type="Proteomes" id="UP000238137">
    <property type="component" value="Unassembled WGS sequence"/>
</dbReference>
<reference evidence="1" key="1">
    <citation type="submission" date="2018-05" db="EMBL/GenBank/DDBJ databases">
        <title>Reclassification of Methylarcula marina and Methylarcula terricola as Paracoccus methylarcula sp.nov., comb.nov. and Paracoccus terricola comb.nov.</title>
        <authorList>
            <person name="Shmareva M.N."/>
            <person name="Doronina N.V."/>
            <person name="Vasilenko O.V."/>
            <person name="Tarlachkov S.V."/>
            <person name="Trotsenko Y.A."/>
        </authorList>
    </citation>
    <scope>NUCLEOTIDE SEQUENCE [LARGE SCALE GENOMIC DNA]</scope>
    <source>
        <strain evidence="1">VKM B-2159</strain>
    </source>
</reference>
<organism evidence="1 2">
    <name type="scientific">Paracoccus methylarcula</name>
    <dbReference type="NCBI Taxonomy" id="72022"/>
    <lineage>
        <taxon>Bacteria</taxon>
        <taxon>Pseudomonadati</taxon>
        <taxon>Pseudomonadota</taxon>
        <taxon>Alphaproteobacteria</taxon>
        <taxon>Rhodobacterales</taxon>
        <taxon>Paracoccaceae</taxon>
        <taxon>Paracoccus</taxon>
    </lineage>
</organism>